<dbReference type="AlphaFoldDB" id="A0A382NBC6"/>
<gene>
    <name evidence="1" type="ORF">METZ01_LOCUS309725</name>
</gene>
<evidence type="ECO:0000313" key="1">
    <source>
        <dbReference type="EMBL" id="SVC56871.1"/>
    </source>
</evidence>
<sequence length="75" mass="8663">MTYDINADFPSLIVGARTGHYYWGLQEKTFENTTEPRFFYLSPATTETFAKLLYALRVSMPITPRNHSTEALLTR</sequence>
<name>A0A382NBC6_9ZZZZ</name>
<protein>
    <submittedName>
        <fullName evidence="1">Uncharacterized protein</fullName>
    </submittedName>
</protein>
<dbReference type="EMBL" id="UINC01098389">
    <property type="protein sequence ID" value="SVC56871.1"/>
    <property type="molecule type" value="Genomic_DNA"/>
</dbReference>
<reference evidence="1" key="1">
    <citation type="submission" date="2018-05" db="EMBL/GenBank/DDBJ databases">
        <authorList>
            <person name="Lanie J.A."/>
            <person name="Ng W.-L."/>
            <person name="Kazmierczak K.M."/>
            <person name="Andrzejewski T.M."/>
            <person name="Davidsen T.M."/>
            <person name="Wayne K.J."/>
            <person name="Tettelin H."/>
            <person name="Glass J.I."/>
            <person name="Rusch D."/>
            <person name="Podicherti R."/>
            <person name="Tsui H.-C.T."/>
            <person name="Winkler M.E."/>
        </authorList>
    </citation>
    <scope>NUCLEOTIDE SEQUENCE</scope>
</reference>
<accession>A0A382NBC6</accession>
<proteinExistence type="predicted"/>
<organism evidence="1">
    <name type="scientific">marine metagenome</name>
    <dbReference type="NCBI Taxonomy" id="408172"/>
    <lineage>
        <taxon>unclassified sequences</taxon>
        <taxon>metagenomes</taxon>
        <taxon>ecological metagenomes</taxon>
    </lineage>
</organism>